<dbReference type="OrthoDB" id="7727171at2759"/>
<dbReference type="InParanoid" id="B4LL04"/>
<evidence type="ECO:0000313" key="8">
    <source>
        <dbReference type="EMBL" id="KRF80252.1"/>
    </source>
</evidence>
<dbReference type="EMBL" id="CH940648">
    <property type="protein sequence ID" value="EDW61811.1"/>
    <property type="molecule type" value="Genomic_DNA"/>
</dbReference>
<feature type="chain" id="PRO_5014298893" evidence="1">
    <location>
        <begin position="23"/>
        <end position="179"/>
    </location>
</feature>
<dbReference type="EMBL" id="CH940648">
    <property type="protein sequence ID" value="KRF80249.1"/>
    <property type="molecule type" value="Genomic_DNA"/>
</dbReference>
<dbReference type="EMBL" id="CH940648">
    <property type="protein sequence ID" value="KRF80252.1"/>
    <property type="molecule type" value="Genomic_DNA"/>
</dbReference>
<keyword evidence="1" id="KW-0732">Signal</keyword>
<dbReference type="EMBL" id="CH940648">
    <property type="protein sequence ID" value="KRF80247.1"/>
    <property type="molecule type" value="Genomic_DNA"/>
</dbReference>
<evidence type="ECO:0000313" key="5">
    <source>
        <dbReference type="EMBL" id="KRF80249.1"/>
    </source>
</evidence>
<feature type="signal peptide" evidence="1">
    <location>
        <begin position="1"/>
        <end position="22"/>
    </location>
</feature>
<sequence>MKPATVRLLIVAAFLVLAPVIGRKSKSRFTNLKCESYDRSFSIFKKCKLNVLGRGVVAVDININLLKLPIYNVHINWSIWRRYNTYQPFLHNASCDFCHLLSHPNKIAFESLVLKAIQTRANINHTCPYNHDVIVDNLVFTDAFLQSLPLPQGDYKIQLRFATDKTWRLMVEVFILRDE</sequence>
<accession>B4LL04</accession>
<keyword evidence="9" id="KW-1185">Reference proteome</keyword>
<evidence type="ECO:0000313" key="6">
    <source>
        <dbReference type="EMBL" id="KRF80250.1"/>
    </source>
</evidence>
<reference evidence="2 9" key="1">
    <citation type="journal article" date="2007" name="Nature">
        <title>Evolution of genes and genomes on the Drosophila phylogeny.</title>
        <authorList>
            <consortium name="Drosophila 12 Genomes Consortium"/>
            <person name="Clark A.G."/>
            <person name="Eisen M.B."/>
            <person name="Smith D.R."/>
            <person name="Bergman C.M."/>
            <person name="Oliver B."/>
            <person name="Markow T.A."/>
            <person name="Kaufman T.C."/>
            <person name="Kellis M."/>
            <person name="Gelbart W."/>
            <person name="Iyer V.N."/>
            <person name="Pollard D.A."/>
            <person name="Sackton T.B."/>
            <person name="Larracuente A.M."/>
            <person name="Singh N.D."/>
            <person name="Abad J.P."/>
            <person name="Abt D.N."/>
            <person name="Adryan B."/>
            <person name="Aguade M."/>
            <person name="Akashi H."/>
            <person name="Anderson W.W."/>
            <person name="Aquadro C.F."/>
            <person name="Ardell D.H."/>
            <person name="Arguello R."/>
            <person name="Artieri C.G."/>
            <person name="Barbash D.A."/>
            <person name="Barker D."/>
            <person name="Barsanti P."/>
            <person name="Batterham P."/>
            <person name="Batzoglou S."/>
            <person name="Begun D."/>
            <person name="Bhutkar A."/>
            <person name="Blanco E."/>
            <person name="Bosak S.A."/>
            <person name="Bradley R.K."/>
            <person name="Brand A.D."/>
            <person name="Brent M.R."/>
            <person name="Brooks A.N."/>
            <person name="Brown R.H."/>
            <person name="Butlin R.K."/>
            <person name="Caggese C."/>
            <person name="Calvi B.R."/>
            <person name="Bernardo de Carvalho A."/>
            <person name="Caspi A."/>
            <person name="Castrezana S."/>
            <person name="Celniker S.E."/>
            <person name="Chang J.L."/>
            <person name="Chapple C."/>
            <person name="Chatterji S."/>
            <person name="Chinwalla A."/>
            <person name="Civetta A."/>
            <person name="Clifton S.W."/>
            <person name="Comeron J.M."/>
            <person name="Costello J.C."/>
            <person name="Coyne J.A."/>
            <person name="Daub J."/>
            <person name="David R.G."/>
            <person name="Delcher A.L."/>
            <person name="Delehaunty K."/>
            <person name="Do C.B."/>
            <person name="Ebling H."/>
            <person name="Edwards K."/>
            <person name="Eickbush T."/>
            <person name="Evans J.D."/>
            <person name="Filipski A."/>
            <person name="Findeiss S."/>
            <person name="Freyhult E."/>
            <person name="Fulton L."/>
            <person name="Fulton R."/>
            <person name="Garcia A.C."/>
            <person name="Gardiner A."/>
            <person name="Garfield D.A."/>
            <person name="Garvin B.E."/>
            <person name="Gibson G."/>
            <person name="Gilbert D."/>
            <person name="Gnerre S."/>
            <person name="Godfrey J."/>
            <person name="Good R."/>
            <person name="Gotea V."/>
            <person name="Gravely B."/>
            <person name="Greenberg A.J."/>
            <person name="Griffiths-Jones S."/>
            <person name="Gross S."/>
            <person name="Guigo R."/>
            <person name="Gustafson E.A."/>
            <person name="Haerty W."/>
            <person name="Hahn M.W."/>
            <person name="Halligan D.L."/>
            <person name="Halpern A.L."/>
            <person name="Halter G.M."/>
            <person name="Han M.V."/>
            <person name="Heger A."/>
            <person name="Hillier L."/>
            <person name="Hinrichs A.S."/>
            <person name="Holmes I."/>
            <person name="Hoskins R.A."/>
            <person name="Hubisz M.J."/>
            <person name="Hultmark D."/>
            <person name="Huntley M.A."/>
            <person name="Jaffe D.B."/>
            <person name="Jagadeeshan S."/>
            <person name="Jeck W.R."/>
            <person name="Johnson J."/>
            <person name="Jones C.D."/>
            <person name="Jordan W.C."/>
            <person name="Karpen G.H."/>
            <person name="Kataoka E."/>
            <person name="Keightley P.D."/>
            <person name="Kheradpour P."/>
            <person name="Kirkness E.F."/>
            <person name="Koerich L.B."/>
            <person name="Kristiansen K."/>
            <person name="Kudrna D."/>
            <person name="Kulathinal R.J."/>
            <person name="Kumar S."/>
            <person name="Kwok R."/>
            <person name="Lander E."/>
            <person name="Langley C.H."/>
            <person name="Lapoint R."/>
            <person name="Lazzaro B.P."/>
            <person name="Lee S.J."/>
            <person name="Levesque L."/>
            <person name="Li R."/>
            <person name="Lin C.F."/>
            <person name="Lin M.F."/>
            <person name="Lindblad-Toh K."/>
            <person name="Llopart A."/>
            <person name="Long M."/>
            <person name="Low L."/>
            <person name="Lozovsky E."/>
            <person name="Lu J."/>
            <person name="Luo M."/>
            <person name="Machado C.A."/>
            <person name="Makalowski W."/>
            <person name="Marzo M."/>
            <person name="Matsuda M."/>
            <person name="Matzkin L."/>
            <person name="McAllister B."/>
            <person name="McBride C.S."/>
            <person name="McKernan B."/>
            <person name="McKernan K."/>
            <person name="Mendez-Lago M."/>
            <person name="Minx P."/>
            <person name="Mollenhauer M.U."/>
            <person name="Montooth K."/>
            <person name="Mount S.M."/>
            <person name="Mu X."/>
            <person name="Myers E."/>
            <person name="Negre B."/>
            <person name="Newfeld S."/>
            <person name="Nielsen R."/>
            <person name="Noor M.A."/>
            <person name="O'Grady P."/>
            <person name="Pachter L."/>
            <person name="Papaceit M."/>
            <person name="Parisi M.J."/>
            <person name="Parisi M."/>
            <person name="Parts L."/>
            <person name="Pedersen J.S."/>
            <person name="Pesole G."/>
            <person name="Phillippy A.M."/>
            <person name="Ponting C.P."/>
            <person name="Pop M."/>
            <person name="Porcelli D."/>
            <person name="Powell J.R."/>
            <person name="Prohaska S."/>
            <person name="Pruitt K."/>
            <person name="Puig M."/>
            <person name="Quesneville H."/>
            <person name="Ram K.R."/>
            <person name="Rand D."/>
            <person name="Rasmussen M.D."/>
            <person name="Reed L.K."/>
            <person name="Reenan R."/>
            <person name="Reily A."/>
            <person name="Remington K.A."/>
            <person name="Rieger T.T."/>
            <person name="Ritchie M.G."/>
            <person name="Robin C."/>
            <person name="Rogers Y.H."/>
            <person name="Rohde C."/>
            <person name="Rozas J."/>
            <person name="Rubenfield M.J."/>
            <person name="Ruiz A."/>
            <person name="Russo S."/>
            <person name="Salzberg S.L."/>
            <person name="Sanchez-Gracia A."/>
            <person name="Saranga D.J."/>
            <person name="Sato H."/>
            <person name="Schaeffer S.W."/>
            <person name="Schatz M.C."/>
            <person name="Schlenke T."/>
            <person name="Schwartz R."/>
            <person name="Segarra C."/>
            <person name="Singh R.S."/>
            <person name="Sirot L."/>
            <person name="Sirota M."/>
            <person name="Sisneros N.B."/>
            <person name="Smith C.D."/>
            <person name="Smith T.F."/>
            <person name="Spieth J."/>
            <person name="Stage D.E."/>
            <person name="Stark A."/>
            <person name="Stephan W."/>
            <person name="Strausberg R.L."/>
            <person name="Strempel S."/>
            <person name="Sturgill D."/>
            <person name="Sutton G."/>
            <person name="Sutton G.G."/>
            <person name="Tao W."/>
            <person name="Teichmann S."/>
            <person name="Tobari Y.N."/>
            <person name="Tomimura Y."/>
            <person name="Tsolas J.M."/>
            <person name="Valente V.L."/>
            <person name="Venter E."/>
            <person name="Venter J.C."/>
            <person name="Vicario S."/>
            <person name="Vieira F.G."/>
            <person name="Vilella A.J."/>
            <person name="Villasante A."/>
            <person name="Walenz B."/>
            <person name="Wang J."/>
            <person name="Wasserman M."/>
            <person name="Watts T."/>
            <person name="Wilson D."/>
            <person name="Wilson R.K."/>
            <person name="Wing R.A."/>
            <person name="Wolfner M.F."/>
            <person name="Wong A."/>
            <person name="Wong G.K."/>
            <person name="Wu C.I."/>
            <person name="Wu G."/>
            <person name="Yamamoto D."/>
            <person name="Yang H.P."/>
            <person name="Yang S.P."/>
            <person name="Yorke J.A."/>
            <person name="Yoshida K."/>
            <person name="Zdobnov E."/>
            <person name="Zhang P."/>
            <person name="Zhang Y."/>
            <person name="Zimin A.V."/>
            <person name="Baldwin J."/>
            <person name="Abdouelleil A."/>
            <person name="Abdulkadir J."/>
            <person name="Abebe A."/>
            <person name="Abera B."/>
            <person name="Abreu J."/>
            <person name="Acer S.C."/>
            <person name="Aftuck L."/>
            <person name="Alexander A."/>
            <person name="An P."/>
            <person name="Anderson E."/>
            <person name="Anderson S."/>
            <person name="Arachi H."/>
            <person name="Azer M."/>
            <person name="Bachantsang P."/>
            <person name="Barry A."/>
            <person name="Bayul T."/>
            <person name="Berlin A."/>
            <person name="Bessette D."/>
            <person name="Bloom T."/>
            <person name="Blye J."/>
            <person name="Boguslavskiy L."/>
            <person name="Bonnet C."/>
            <person name="Boukhgalter B."/>
            <person name="Bourzgui I."/>
            <person name="Brown A."/>
            <person name="Cahill P."/>
            <person name="Channer S."/>
            <person name="Cheshatsang Y."/>
            <person name="Chuda L."/>
            <person name="Citroen M."/>
            <person name="Collymore A."/>
            <person name="Cooke P."/>
            <person name="Costello M."/>
            <person name="D'Aco K."/>
            <person name="Daza R."/>
            <person name="De Haan G."/>
            <person name="DeGray S."/>
            <person name="DeMaso C."/>
            <person name="Dhargay N."/>
            <person name="Dooley K."/>
            <person name="Dooley E."/>
            <person name="Doricent M."/>
            <person name="Dorje P."/>
            <person name="Dorjee K."/>
            <person name="Dupes A."/>
            <person name="Elong R."/>
            <person name="Falk J."/>
            <person name="Farina A."/>
            <person name="Faro S."/>
            <person name="Ferguson D."/>
            <person name="Fisher S."/>
            <person name="Foley C.D."/>
            <person name="Franke A."/>
            <person name="Friedrich D."/>
            <person name="Gadbois L."/>
            <person name="Gearin G."/>
            <person name="Gearin C.R."/>
            <person name="Giannoukos G."/>
            <person name="Goode T."/>
            <person name="Graham J."/>
            <person name="Grandbois E."/>
            <person name="Grewal S."/>
            <person name="Gyaltsen K."/>
            <person name="Hafez N."/>
            <person name="Hagos B."/>
            <person name="Hall J."/>
            <person name="Henson C."/>
            <person name="Hollinger A."/>
            <person name="Honan T."/>
            <person name="Huard M.D."/>
            <person name="Hughes L."/>
            <person name="Hurhula B."/>
            <person name="Husby M.E."/>
            <person name="Kamat A."/>
            <person name="Kanga B."/>
            <person name="Kashin S."/>
            <person name="Khazanovich D."/>
            <person name="Kisner P."/>
            <person name="Lance K."/>
            <person name="Lara M."/>
            <person name="Lee W."/>
            <person name="Lennon N."/>
            <person name="Letendre F."/>
            <person name="LeVine R."/>
            <person name="Lipovsky A."/>
            <person name="Liu X."/>
            <person name="Liu J."/>
            <person name="Liu S."/>
            <person name="Lokyitsang T."/>
            <person name="Lokyitsang Y."/>
            <person name="Lubonja R."/>
            <person name="Lui A."/>
            <person name="MacDonald P."/>
            <person name="Magnisalis V."/>
            <person name="Maru K."/>
            <person name="Matthews C."/>
            <person name="McCusker W."/>
            <person name="McDonough S."/>
            <person name="Mehta T."/>
            <person name="Meldrim J."/>
            <person name="Meneus L."/>
            <person name="Mihai O."/>
            <person name="Mihalev A."/>
            <person name="Mihova T."/>
            <person name="Mittelman R."/>
            <person name="Mlenga V."/>
            <person name="Montmayeur A."/>
            <person name="Mulrain L."/>
            <person name="Navidi A."/>
            <person name="Naylor J."/>
            <person name="Negash T."/>
            <person name="Nguyen T."/>
            <person name="Nguyen N."/>
            <person name="Nicol R."/>
            <person name="Norbu C."/>
            <person name="Norbu N."/>
            <person name="Novod N."/>
            <person name="O'Neill B."/>
            <person name="Osman S."/>
            <person name="Markiewicz E."/>
            <person name="Oyono O.L."/>
            <person name="Patti C."/>
            <person name="Phunkhang P."/>
            <person name="Pierre F."/>
            <person name="Priest M."/>
            <person name="Raghuraman S."/>
            <person name="Rege F."/>
            <person name="Reyes R."/>
            <person name="Rise C."/>
            <person name="Rogov P."/>
            <person name="Ross K."/>
            <person name="Ryan E."/>
            <person name="Settipalli S."/>
            <person name="Shea T."/>
            <person name="Sherpa N."/>
            <person name="Shi L."/>
            <person name="Shih D."/>
            <person name="Sparrow T."/>
            <person name="Spaulding J."/>
            <person name="Stalker J."/>
            <person name="Stange-Thomann N."/>
            <person name="Stavropoulos S."/>
            <person name="Stone C."/>
            <person name="Strader C."/>
            <person name="Tesfaye S."/>
            <person name="Thomson T."/>
            <person name="Thoulutsang Y."/>
            <person name="Thoulutsang D."/>
            <person name="Topham K."/>
            <person name="Topping I."/>
            <person name="Tsamla T."/>
            <person name="Vassiliev H."/>
            <person name="Vo A."/>
            <person name="Wangchuk T."/>
            <person name="Wangdi T."/>
            <person name="Weiand M."/>
            <person name="Wilkinson J."/>
            <person name="Wilson A."/>
            <person name="Yadav S."/>
            <person name="Young G."/>
            <person name="Yu Q."/>
            <person name="Zembek L."/>
            <person name="Zhong D."/>
            <person name="Zimmer A."/>
            <person name="Zwirko Z."/>
            <person name="Jaffe D.B."/>
            <person name="Alvarez P."/>
            <person name="Brockman W."/>
            <person name="Butler J."/>
            <person name="Chin C."/>
            <person name="Gnerre S."/>
            <person name="Grabherr M."/>
            <person name="Kleber M."/>
            <person name="Mauceli E."/>
            <person name="MacCallum I."/>
        </authorList>
    </citation>
    <scope>NUCLEOTIDE SEQUENCE [LARGE SCALE GENOMIC DNA]</scope>
    <source>
        <strain evidence="2">TSC#15010-1051.87</strain>
        <strain evidence="9">Tucson 15010-1051.87</strain>
    </source>
</reference>
<evidence type="ECO:0000313" key="3">
    <source>
        <dbReference type="EMBL" id="KRF80247.1"/>
    </source>
</evidence>
<dbReference type="Pfam" id="PF06477">
    <property type="entry name" value="DUF1091"/>
    <property type="match status" value="1"/>
</dbReference>
<evidence type="ECO:0000256" key="1">
    <source>
        <dbReference type="SAM" id="SignalP"/>
    </source>
</evidence>
<evidence type="ECO:0000313" key="2">
    <source>
        <dbReference type="EMBL" id="EDW61811.1"/>
    </source>
</evidence>
<dbReference type="eggNOG" id="ENOG502T9I3">
    <property type="taxonomic scope" value="Eukaryota"/>
</dbReference>
<dbReference type="EMBL" id="CH940648">
    <property type="protein sequence ID" value="KRF80248.1"/>
    <property type="molecule type" value="Genomic_DNA"/>
</dbReference>
<reference evidence="2" key="3">
    <citation type="submission" date="2008-06" db="EMBL/GenBank/DDBJ databases">
        <authorList>
            <consortium name="FlyBase"/>
        </authorList>
    </citation>
    <scope>NUCLEOTIDE SEQUENCE</scope>
    <source>
        <strain evidence="2">TSC#15010-1051.87</strain>
    </source>
</reference>
<dbReference type="EMBL" id="CH940648">
    <property type="protein sequence ID" value="KRF80250.1"/>
    <property type="molecule type" value="Genomic_DNA"/>
</dbReference>
<reference evidence="2" key="2">
    <citation type="journal article" date="2008" name="Bioinformatics">
        <title>Assembly reconciliation.</title>
        <authorList>
            <person name="Zimin A.V."/>
            <person name="Smith D.R."/>
            <person name="Sutton G."/>
            <person name="Yorke J.A."/>
        </authorList>
    </citation>
    <scope>NUCLEOTIDE SEQUENCE</scope>
    <source>
        <strain evidence="2">TSC#15010-1051.87</strain>
    </source>
</reference>
<evidence type="ECO:0000313" key="9">
    <source>
        <dbReference type="Proteomes" id="UP000008792"/>
    </source>
</evidence>
<dbReference type="InterPro" id="IPR010512">
    <property type="entry name" value="DUF1091"/>
</dbReference>
<gene>
    <name evidence="2" type="primary">Dvir\GJ20105</name>
    <name evidence="2" type="ORF">Dvir_GJ20105</name>
</gene>
<evidence type="ECO:0000313" key="4">
    <source>
        <dbReference type="EMBL" id="KRF80248.1"/>
    </source>
</evidence>
<dbReference type="PANTHER" id="PTHR20898">
    <property type="entry name" value="DAEDALUS ON 3-RELATED-RELATED"/>
    <property type="match status" value="1"/>
</dbReference>
<evidence type="ECO:0000313" key="7">
    <source>
        <dbReference type="EMBL" id="KRF80251.1"/>
    </source>
</evidence>
<protein>
    <submittedName>
        <fullName evidence="2">Uncharacterized protein, isoform A</fullName>
    </submittedName>
    <submittedName>
        <fullName evidence="3">Uncharacterized protein, isoform B</fullName>
    </submittedName>
    <submittedName>
        <fullName evidence="4">Uncharacterized protein, isoform C</fullName>
    </submittedName>
    <submittedName>
        <fullName evidence="5">Uncharacterized protein, isoform D</fullName>
    </submittedName>
    <submittedName>
        <fullName evidence="6">Uncharacterized protein, isoform E</fullName>
    </submittedName>
    <submittedName>
        <fullName evidence="7">Uncharacterized protein, isoform F</fullName>
    </submittedName>
    <submittedName>
        <fullName evidence="8">Uncharacterized protein, isoform G</fullName>
    </submittedName>
</protein>
<dbReference type="PANTHER" id="PTHR20898:SF0">
    <property type="entry name" value="DAEDALUS ON 3-RELATED"/>
    <property type="match status" value="1"/>
</dbReference>
<dbReference type="OMA" id="HINWSIW"/>
<dbReference type="EMBL" id="CH940648">
    <property type="protein sequence ID" value="KRF80251.1"/>
    <property type="molecule type" value="Genomic_DNA"/>
</dbReference>
<dbReference type="SMART" id="SM00697">
    <property type="entry name" value="DM8"/>
    <property type="match status" value="1"/>
</dbReference>
<dbReference type="Proteomes" id="UP000008792">
    <property type="component" value="Unassembled WGS sequence"/>
</dbReference>
<dbReference type="AlphaFoldDB" id="B4LL04"/>
<dbReference type="HOGENOM" id="CLU_116900_0_0_1"/>
<dbReference type="KEGG" id="dvi:6625157"/>
<organism evidence="2 9">
    <name type="scientific">Drosophila virilis</name>
    <name type="common">Fruit fly</name>
    <dbReference type="NCBI Taxonomy" id="7244"/>
    <lineage>
        <taxon>Eukaryota</taxon>
        <taxon>Metazoa</taxon>
        <taxon>Ecdysozoa</taxon>
        <taxon>Arthropoda</taxon>
        <taxon>Hexapoda</taxon>
        <taxon>Insecta</taxon>
        <taxon>Pterygota</taxon>
        <taxon>Neoptera</taxon>
        <taxon>Endopterygota</taxon>
        <taxon>Diptera</taxon>
        <taxon>Brachycera</taxon>
        <taxon>Muscomorpha</taxon>
        <taxon>Ephydroidea</taxon>
        <taxon>Drosophilidae</taxon>
        <taxon>Drosophila</taxon>
    </lineage>
</organism>
<proteinExistence type="predicted"/>
<name>B4LL04_DROVI</name>